<dbReference type="EMBL" id="JACGWN010000016">
    <property type="protein sequence ID" value="KAL0394660.1"/>
    <property type="molecule type" value="Genomic_DNA"/>
</dbReference>
<proteinExistence type="predicted"/>
<keyword evidence="1" id="KW-0472">Membrane</keyword>
<name>A0AAW2SQ99_9LAMI</name>
<evidence type="ECO:0000256" key="1">
    <source>
        <dbReference type="SAM" id="Phobius"/>
    </source>
</evidence>
<comment type="caution">
    <text evidence="2">The sequence shown here is derived from an EMBL/GenBank/DDBJ whole genome shotgun (WGS) entry which is preliminary data.</text>
</comment>
<organism evidence="2">
    <name type="scientific">Sesamum latifolium</name>
    <dbReference type="NCBI Taxonomy" id="2727402"/>
    <lineage>
        <taxon>Eukaryota</taxon>
        <taxon>Viridiplantae</taxon>
        <taxon>Streptophyta</taxon>
        <taxon>Embryophyta</taxon>
        <taxon>Tracheophyta</taxon>
        <taxon>Spermatophyta</taxon>
        <taxon>Magnoliopsida</taxon>
        <taxon>eudicotyledons</taxon>
        <taxon>Gunneridae</taxon>
        <taxon>Pentapetalae</taxon>
        <taxon>asterids</taxon>
        <taxon>lamiids</taxon>
        <taxon>Lamiales</taxon>
        <taxon>Pedaliaceae</taxon>
        <taxon>Sesamum</taxon>
    </lineage>
</organism>
<protein>
    <submittedName>
        <fullName evidence="2">Uncharacterized protein</fullName>
    </submittedName>
</protein>
<keyword evidence="1" id="KW-0812">Transmembrane</keyword>
<sequence>MLHIFILITSVAGSLFFQISILFFSNKLSANFVLFPVMEFNRNDPFTLFEKILNGYLTLSISVRQTHKPQALLVEISSSLIADTRGDFWGRLRAGLIAVVLPLLQRYAAADLYCRCYFIAAARGSFLLLLCRFGSTFGAVSGAVWGLVLGLFGDYFWGRLKVTLSRYATTGGWGLFWGCFWSGLGTIFGTVEDFLPAVFGAVFVA</sequence>
<evidence type="ECO:0000313" key="2">
    <source>
        <dbReference type="EMBL" id="KAL0394660.1"/>
    </source>
</evidence>
<feature type="transmembrane region" description="Helical" evidence="1">
    <location>
        <begin position="136"/>
        <end position="157"/>
    </location>
</feature>
<dbReference type="AlphaFoldDB" id="A0AAW2SQ99"/>
<reference evidence="2" key="1">
    <citation type="submission" date="2020-06" db="EMBL/GenBank/DDBJ databases">
        <authorList>
            <person name="Li T."/>
            <person name="Hu X."/>
            <person name="Zhang T."/>
            <person name="Song X."/>
            <person name="Zhang H."/>
            <person name="Dai N."/>
            <person name="Sheng W."/>
            <person name="Hou X."/>
            <person name="Wei L."/>
        </authorList>
    </citation>
    <scope>NUCLEOTIDE SEQUENCE</scope>
    <source>
        <strain evidence="2">KEN1</strain>
        <tissue evidence="2">Leaf</tissue>
    </source>
</reference>
<reference evidence="2" key="2">
    <citation type="journal article" date="2024" name="Plant">
        <title>Genomic evolution and insights into agronomic trait innovations of Sesamum species.</title>
        <authorList>
            <person name="Miao H."/>
            <person name="Wang L."/>
            <person name="Qu L."/>
            <person name="Liu H."/>
            <person name="Sun Y."/>
            <person name="Le M."/>
            <person name="Wang Q."/>
            <person name="Wei S."/>
            <person name="Zheng Y."/>
            <person name="Lin W."/>
            <person name="Duan Y."/>
            <person name="Cao H."/>
            <person name="Xiong S."/>
            <person name="Wang X."/>
            <person name="Wei L."/>
            <person name="Li C."/>
            <person name="Ma Q."/>
            <person name="Ju M."/>
            <person name="Zhao R."/>
            <person name="Li G."/>
            <person name="Mu C."/>
            <person name="Tian Q."/>
            <person name="Mei H."/>
            <person name="Zhang T."/>
            <person name="Gao T."/>
            <person name="Zhang H."/>
        </authorList>
    </citation>
    <scope>NUCLEOTIDE SEQUENCE</scope>
    <source>
        <strain evidence="2">KEN1</strain>
    </source>
</reference>
<accession>A0AAW2SQ99</accession>
<gene>
    <name evidence="2" type="ORF">Slati_4432200</name>
</gene>
<feature type="transmembrane region" description="Helical" evidence="1">
    <location>
        <begin position="6"/>
        <end position="24"/>
    </location>
</feature>
<keyword evidence="1" id="KW-1133">Transmembrane helix</keyword>